<organism evidence="4 5">
    <name type="scientific">Allofournierella massiliensis</name>
    <dbReference type="NCBI Taxonomy" id="1650663"/>
    <lineage>
        <taxon>Bacteria</taxon>
        <taxon>Bacillati</taxon>
        <taxon>Bacillota</taxon>
        <taxon>Clostridia</taxon>
        <taxon>Eubacteriales</taxon>
        <taxon>Oscillospiraceae</taxon>
        <taxon>Allofournierella</taxon>
    </lineage>
</organism>
<dbReference type="PANTHER" id="PTHR33495">
    <property type="entry name" value="ANTI-SIGMA FACTOR ANTAGONIST TM_1081-RELATED-RELATED"/>
    <property type="match status" value="1"/>
</dbReference>
<evidence type="ECO:0000256" key="2">
    <source>
        <dbReference type="RuleBase" id="RU003749"/>
    </source>
</evidence>
<dbReference type="Proteomes" id="UP000295184">
    <property type="component" value="Unassembled WGS sequence"/>
</dbReference>
<dbReference type="CDD" id="cd07043">
    <property type="entry name" value="STAS_anti-anti-sigma_factors"/>
    <property type="match status" value="1"/>
</dbReference>
<evidence type="ECO:0000313" key="4">
    <source>
        <dbReference type="EMBL" id="TCL57732.1"/>
    </source>
</evidence>
<name>A0A4V2QBT9_9FIRM</name>
<dbReference type="InterPro" id="IPR002645">
    <property type="entry name" value="STAS_dom"/>
</dbReference>
<dbReference type="PROSITE" id="PS50801">
    <property type="entry name" value="STAS"/>
    <property type="match status" value="1"/>
</dbReference>
<protein>
    <recommendedName>
        <fullName evidence="2">Anti-sigma factor antagonist</fullName>
    </recommendedName>
</protein>
<sequence>MAQVMFTSADDLLAAYLSGEIDHHSAQMLRQQIDAELSARMPARLILDFGGVTFMDSSGIGLILGRARRMQATEGQLVVQQAPESIKKMLDLAHVEYQ</sequence>
<dbReference type="InterPro" id="IPR003658">
    <property type="entry name" value="Anti-sigma_ant"/>
</dbReference>
<reference evidence="4 5" key="1">
    <citation type="submission" date="2019-03" db="EMBL/GenBank/DDBJ databases">
        <title>Genomic Encyclopedia of Type Strains, Phase IV (KMG-IV): sequencing the most valuable type-strain genomes for metagenomic binning, comparative biology and taxonomic classification.</title>
        <authorList>
            <person name="Goeker M."/>
        </authorList>
    </citation>
    <scope>NUCLEOTIDE SEQUENCE [LARGE SCALE GENOMIC DNA]</scope>
    <source>
        <strain evidence="4 5">DSM 100451</strain>
    </source>
</reference>
<evidence type="ECO:0000313" key="5">
    <source>
        <dbReference type="Proteomes" id="UP000295184"/>
    </source>
</evidence>
<feature type="domain" description="STAS" evidence="3">
    <location>
        <begin position="2"/>
        <end position="98"/>
    </location>
</feature>
<dbReference type="AlphaFoldDB" id="A0A4V2QBT9"/>
<accession>A0A4V2QBT9</accession>
<comment type="caution">
    <text evidence="4">The sequence shown here is derived from an EMBL/GenBank/DDBJ whole genome shotgun (WGS) entry which is preliminary data.</text>
</comment>
<dbReference type="Pfam" id="PF01740">
    <property type="entry name" value="STAS"/>
    <property type="match status" value="1"/>
</dbReference>
<dbReference type="PANTHER" id="PTHR33495:SF2">
    <property type="entry name" value="ANTI-SIGMA FACTOR ANTAGONIST TM_1081-RELATED"/>
    <property type="match status" value="1"/>
</dbReference>
<evidence type="ECO:0000256" key="1">
    <source>
        <dbReference type="ARBA" id="ARBA00009013"/>
    </source>
</evidence>
<dbReference type="EMBL" id="SLUM01000009">
    <property type="protein sequence ID" value="TCL57732.1"/>
    <property type="molecule type" value="Genomic_DNA"/>
</dbReference>
<dbReference type="InterPro" id="IPR036513">
    <property type="entry name" value="STAS_dom_sf"/>
</dbReference>
<dbReference type="STRING" id="1650663.GCA_001486665_01075"/>
<dbReference type="NCBIfam" id="TIGR00377">
    <property type="entry name" value="ant_ant_sig"/>
    <property type="match status" value="1"/>
</dbReference>
<gene>
    <name evidence="4" type="ORF">EDD77_1093</name>
</gene>
<proteinExistence type="inferred from homology"/>
<dbReference type="SUPFAM" id="SSF52091">
    <property type="entry name" value="SpoIIaa-like"/>
    <property type="match status" value="1"/>
</dbReference>
<dbReference type="RefSeq" id="WP_058963558.1">
    <property type="nucleotide sequence ID" value="NZ_CABKVM010000015.1"/>
</dbReference>
<dbReference type="OrthoDB" id="9796601at2"/>
<evidence type="ECO:0000259" key="3">
    <source>
        <dbReference type="PROSITE" id="PS50801"/>
    </source>
</evidence>
<dbReference type="GO" id="GO:0043856">
    <property type="term" value="F:anti-sigma factor antagonist activity"/>
    <property type="evidence" value="ECO:0007669"/>
    <property type="project" value="InterPro"/>
</dbReference>
<dbReference type="GeneID" id="97380702"/>
<comment type="similarity">
    <text evidence="1 2">Belongs to the anti-sigma-factor antagonist family.</text>
</comment>
<dbReference type="Gene3D" id="3.30.750.24">
    <property type="entry name" value="STAS domain"/>
    <property type="match status" value="1"/>
</dbReference>